<sequence>MNISSLRLLIMYLYLISPCEGQLPNLRPLKGILNDYAGPRNVTADRKEVEEGVSTDHPDLNTFVPDPDFPAATDDRFIPPASTTSSPAAEVPVDAPILPPASVTPSPDAEVPVDAPSPPPAPADVPPPLPIDPLGSPRLDASLREGIAIALQQEETQNSKLDFDLEQSAKFLAAFRKAEQEAEAASCVGRALIETTKSYAERINFPFRETVRLITGLKLEEIGCKQLLRKRGCEDFAEPAPCDENDPYRRIDGSCNNLQNPTWGRSFSPFVRFHYPFYENGIDKMRGEDRQEPDRLPSPRTVSFKLQNLGAPPRSGNITLMVTQWGQFLDHDITFTAETQIKRPKTPRASTLTRLLTDPQFEDITCPATPGDGDTVPIECCPRGKPVDDPLSVDCRPIDVSQDPLYQAEGRLCMRFVRSLIASKGCLLGPREQLNQLTSYIDASQVYGSTDKVSQLLREGFGGKMMNTKERDLLPRACCGDRSFTCFRAGDSRVNEQPGLASMHTIWLRLHENIVADFAILNPKWNDEKLYQETRQVVIALAQQITYQEYLPLLLGSEVMAENDLNLLSEGPGFTYDEFVDATIANVFATAAFRFGHSMVNDVLKASGEDIVPLTGNFLNPKVLFQNNTRPSALLEGLAATASESPDTYLILTLTNRLFSPSDTALGLDLMALNIQDLV</sequence>
<name>A0AAN9A7C1_HALRR</name>
<dbReference type="GO" id="GO:0046872">
    <property type="term" value="F:metal ion binding"/>
    <property type="evidence" value="ECO:0007669"/>
    <property type="project" value="UniProtKB-KW"/>
</dbReference>
<evidence type="ECO:0000313" key="6">
    <source>
        <dbReference type="Proteomes" id="UP001381693"/>
    </source>
</evidence>
<dbReference type="PANTHER" id="PTHR11475">
    <property type="entry name" value="OXIDASE/PEROXIDASE"/>
    <property type="match status" value="1"/>
</dbReference>
<evidence type="ECO:0008006" key="7">
    <source>
        <dbReference type="Google" id="ProtNLM"/>
    </source>
</evidence>
<dbReference type="PROSITE" id="PS50292">
    <property type="entry name" value="PEROXIDASE_3"/>
    <property type="match status" value="1"/>
</dbReference>
<evidence type="ECO:0000313" key="5">
    <source>
        <dbReference type="EMBL" id="KAK7074890.1"/>
    </source>
</evidence>
<dbReference type="GO" id="GO:0006979">
    <property type="term" value="P:response to oxidative stress"/>
    <property type="evidence" value="ECO:0007669"/>
    <property type="project" value="InterPro"/>
</dbReference>
<comment type="caution">
    <text evidence="5">The sequence shown here is derived from an EMBL/GenBank/DDBJ whole genome shotgun (WGS) entry which is preliminary data.</text>
</comment>
<keyword evidence="1" id="KW-0560">Oxidoreductase</keyword>
<evidence type="ECO:0000256" key="3">
    <source>
        <dbReference type="SAM" id="MobiDB-lite"/>
    </source>
</evidence>
<dbReference type="GO" id="GO:0004601">
    <property type="term" value="F:peroxidase activity"/>
    <property type="evidence" value="ECO:0007669"/>
    <property type="project" value="UniProtKB-KW"/>
</dbReference>
<keyword evidence="1" id="KW-0575">Peroxidase</keyword>
<organism evidence="5 6">
    <name type="scientific">Halocaridina rubra</name>
    <name type="common">Hawaiian red shrimp</name>
    <dbReference type="NCBI Taxonomy" id="373956"/>
    <lineage>
        <taxon>Eukaryota</taxon>
        <taxon>Metazoa</taxon>
        <taxon>Ecdysozoa</taxon>
        <taxon>Arthropoda</taxon>
        <taxon>Crustacea</taxon>
        <taxon>Multicrustacea</taxon>
        <taxon>Malacostraca</taxon>
        <taxon>Eumalacostraca</taxon>
        <taxon>Eucarida</taxon>
        <taxon>Decapoda</taxon>
        <taxon>Pleocyemata</taxon>
        <taxon>Caridea</taxon>
        <taxon>Atyoidea</taxon>
        <taxon>Atyidae</taxon>
        <taxon>Halocaridina</taxon>
    </lineage>
</organism>
<evidence type="ECO:0000256" key="2">
    <source>
        <dbReference type="PIRSR" id="PIRSR619791-2"/>
    </source>
</evidence>
<dbReference type="Gene3D" id="1.10.640.10">
    <property type="entry name" value="Haem peroxidase domain superfamily, animal type"/>
    <property type="match status" value="1"/>
</dbReference>
<reference evidence="5 6" key="1">
    <citation type="submission" date="2023-11" db="EMBL/GenBank/DDBJ databases">
        <title>Halocaridina rubra genome assembly.</title>
        <authorList>
            <person name="Smith C."/>
        </authorList>
    </citation>
    <scope>NUCLEOTIDE SEQUENCE [LARGE SCALE GENOMIC DNA]</scope>
    <source>
        <strain evidence="5">EP-1</strain>
        <tissue evidence="5">Whole</tissue>
    </source>
</reference>
<evidence type="ECO:0000256" key="1">
    <source>
        <dbReference type="ARBA" id="ARBA00022559"/>
    </source>
</evidence>
<dbReference type="Proteomes" id="UP001381693">
    <property type="component" value="Unassembled WGS sequence"/>
</dbReference>
<dbReference type="InterPro" id="IPR019791">
    <property type="entry name" value="Haem_peroxidase_animal"/>
</dbReference>
<dbReference type="Pfam" id="PF03098">
    <property type="entry name" value="An_peroxidase"/>
    <property type="match status" value="1"/>
</dbReference>
<dbReference type="SUPFAM" id="SSF48113">
    <property type="entry name" value="Heme-dependent peroxidases"/>
    <property type="match status" value="1"/>
</dbReference>
<feature type="compositionally biased region" description="Basic and acidic residues" evidence="3">
    <location>
        <begin position="46"/>
        <end position="59"/>
    </location>
</feature>
<keyword evidence="2" id="KW-0349">Heme</keyword>
<protein>
    <recommendedName>
        <fullName evidence="7">Peroxidase</fullName>
    </recommendedName>
</protein>
<feature type="chain" id="PRO_5042963135" description="Peroxidase" evidence="4">
    <location>
        <begin position="22"/>
        <end position="679"/>
    </location>
</feature>
<accession>A0AAN9A7C1</accession>
<dbReference type="GO" id="GO:0020037">
    <property type="term" value="F:heme binding"/>
    <property type="evidence" value="ECO:0007669"/>
    <property type="project" value="InterPro"/>
</dbReference>
<evidence type="ECO:0000256" key="4">
    <source>
        <dbReference type="SAM" id="SignalP"/>
    </source>
</evidence>
<dbReference type="PANTHER" id="PTHR11475:SF134">
    <property type="entry name" value="LD42267P"/>
    <property type="match status" value="1"/>
</dbReference>
<dbReference type="InterPro" id="IPR010255">
    <property type="entry name" value="Haem_peroxidase_sf"/>
</dbReference>
<dbReference type="AlphaFoldDB" id="A0AAN9A7C1"/>
<keyword evidence="6" id="KW-1185">Reference proteome</keyword>
<feature type="compositionally biased region" description="Pro residues" evidence="3">
    <location>
        <begin position="115"/>
        <end position="127"/>
    </location>
</feature>
<keyword evidence="2" id="KW-0479">Metal-binding</keyword>
<feature type="signal peptide" evidence="4">
    <location>
        <begin position="1"/>
        <end position="21"/>
    </location>
</feature>
<feature type="region of interest" description="Disordered" evidence="3">
    <location>
        <begin position="46"/>
        <end position="127"/>
    </location>
</feature>
<dbReference type="EMBL" id="JAXCGZ010011419">
    <property type="protein sequence ID" value="KAK7074890.1"/>
    <property type="molecule type" value="Genomic_DNA"/>
</dbReference>
<gene>
    <name evidence="5" type="ORF">SK128_026306</name>
</gene>
<feature type="binding site" description="axial binding residue" evidence="2">
    <location>
        <position position="597"/>
    </location>
    <ligand>
        <name>heme b</name>
        <dbReference type="ChEBI" id="CHEBI:60344"/>
    </ligand>
    <ligandPart>
        <name>Fe</name>
        <dbReference type="ChEBI" id="CHEBI:18248"/>
    </ligandPart>
</feature>
<dbReference type="InterPro" id="IPR037120">
    <property type="entry name" value="Haem_peroxidase_sf_animal"/>
</dbReference>
<keyword evidence="2" id="KW-0408">Iron</keyword>
<dbReference type="PRINTS" id="PR00457">
    <property type="entry name" value="ANPEROXIDASE"/>
</dbReference>
<proteinExistence type="predicted"/>
<keyword evidence="4" id="KW-0732">Signal</keyword>